<dbReference type="SUPFAM" id="SSF48019">
    <property type="entry name" value="post-AAA+ oligomerization domain-like"/>
    <property type="match status" value="1"/>
</dbReference>
<protein>
    <recommendedName>
        <fullName evidence="2">DNA polymerase III subunit delta</fullName>
        <ecNumber evidence="1">2.7.7.7</ecNumber>
    </recommendedName>
</protein>
<keyword evidence="11" id="KW-0614">Plasmid</keyword>
<dbReference type="InterPro" id="IPR005790">
    <property type="entry name" value="DNA_polIII_delta"/>
</dbReference>
<dbReference type="PANTHER" id="PTHR34388:SF1">
    <property type="entry name" value="DNA POLYMERASE III SUBUNIT DELTA"/>
    <property type="match status" value="1"/>
</dbReference>
<dbReference type="InterPro" id="IPR048466">
    <property type="entry name" value="DNA_pol3_delta-like_C"/>
</dbReference>
<evidence type="ECO:0000256" key="5">
    <source>
        <dbReference type="ARBA" id="ARBA00022705"/>
    </source>
</evidence>
<evidence type="ECO:0000313" key="12">
    <source>
        <dbReference type="Proteomes" id="UP000289506"/>
    </source>
</evidence>
<dbReference type="GO" id="GO:0003677">
    <property type="term" value="F:DNA binding"/>
    <property type="evidence" value="ECO:0007669"/>
    <property type="project" value="InterPro"/>
</dbReference>
<dbReference type="NCBIfam" id="TIGR01128">
    <property type="entry name" value="holA"/>
    <property type="match status" value="1"/>
</dbReference>
<geneLocation type="plasmid" evidence="11 12">
    <name>13</name>
</geneLocation>
<organism evidence="11 12">
    <name type="scientific">Mycoplasmopsis cynos</name>
    <dbReference type="NCBI Taxonomy" id="171284"/>
    <lineage>
        <taxon>Bacteria</taxon>
        <taxon>Bacillati</taxon>
        <taxon>Mycoplasmatota</taxon>
        <taxon>Mycoplasmoidales</taxon>
        <taxon>Metamycoplasmataceae</taxon>
        <taxon>Mycoplasmopsis</taxon>
    </lineage>
</organism>
<dbReference type="InterPro" id="IPR027417">
    <property type="entry name" value="P-loop_NTPase"/>
</dbReference>
<feature type="domain" description="DNA polymerase III delta subunit-like C-terminal" evidence="10">
    <location>
        <begin position="190"/>
        <end position="308"/>
    </location>
</feature>
<comment type="catalytic activity">
    <reaction evidence="8">
        <text>DNA(n) + a 2'-deoxyribonucleoside 5'-triphosphate = DNA(n+1) + diphosphate</text>
        <dbReference type="Rhea" id="RHEA:22508"/>
        <dbReference type="Rhea" id="RHEA-COMP:17339"/>
        <dbReference type="Rhea" id="RHEA-COMP:17340"/>
        <dbReference type="ChEBI" id="CHEBI:33019"/>
        <dbReference type="ChEBI" id="CHEBI:61560"/>
        <dbReference type="ChEBI" id="CHEBI:173112"/>
        <dbReference type="EC" id="2.7.7.7"/>
    </reaction>
</comment>
<dbReference type="GO" id="GO:0009360">
    <property type="term" value="C:DNA polymerase III complex"/>
    <property type="evidence" value="ECO:0007669"/>
    <property type="project" value="InterPro"/>
</dbReference>
<evidence type="ECO:0000256" key="2">
    <source>
        <dbReference type="ARBA" id="ARBA00017703"/>
    </source>
</evidence>
<evidence type="ECO:0000256" key="1">
    <source>
        <dbReference type="ARBA" id="ARBA00012417"/>
    </source>
</evidence>
<keyword evidence="4" id="KW-0548">Nucleotidyltransferase</keyword>
<evidence type="ECO:0000256" key="8">
    <source>
        <dbReference type="ARBA" id="ARBA00049244"/>
    </source>
</evidence>
<evidence type="ECO:0000256" key="6">
    <source>
        <dbReference type="ARBA" id="ARBA00022932"/>
    </source>
</evidence>
<dbReference type="Proteomes" id="UP000289506">
    <property type="component" value="Plasmid 13"/>
</dbReference>
<dbReference type="Pfam" id="PF21694">
    <property type="entry name" value="DNA_pol3_delta_C"/>
    <property type="match status" value="1"/>
</dbReference>
<keyword evidence="3" id="KW-0808">Transferase</keyword>
<feature type="domain" description="DNA polymerase III delta N-terminal" evidence="9">
    <location>
        <begin position="4"/>
        <end position="118"/>
    </location>
</feature>
<accession>A0A449AI69</accession>
<dbReference type="EMBL" id="LR214986">
    <property type="protein sequence ID" value="VEU64669.1"/>
    <property type="molecule type" value="Genomic_DNA"/>
</dbReference>
<dbReference type="Gene3D" id="3.40.50.300">
    <property type="entry name" value="P-loop containing nucleotide triphosphate hydrolases"/>
    <property type="match status" value="1"/>
</dbReference>
<dbReference type="InterPro" id="IPR010372">
    <property type="entry name" value="DNA_pol3_delta_N"/>
</dbReference>
<evidence type="ECO:0000256" key="7">
    <source>
        <dbReference type="ARBA" id="ARBA00034754"/>
    </source>
</evidence>
<dbReference type="PANTHER" id="PTHR34388">
    <property type="entry name" value="DNA POLYMERASE III SUBUNIT DELTA"/>
    <property type="match status" value="1"/>
</dbReference>
<keyword evidence="5" id="KW-0235">DNA replication</keyword>
<dbReference type="SUPFAM" id="SSF52540">
    <property type="entry name" value="P-loop containing nucleoside triphosphate hydrolases"/>
    <property type="match status" value="1"/>
</dbReference>
<evidence type="ECO:0000313" key="11">
    <source>
        <dbReference type="EMBL" id="VEU64669.1"/>
    </source>
</evidence>
<keyword evidence="6" id="KW-0239">DNA-directed DNA polymerase</keyword>
<dbReference type="Pfam" id="PF06144">
    <property type="entry name" value="DNA_pol3_delta"/>
    <property type="match status" value="1"/>
</dbReference>
<dbReference type="Gene3D" id="1.20.272.10">
    <property type="match status" value="1"/>
</dbReference>
<evidence type="ECO:0000259" key="9">
    <source>
        <dbReference type="Pfam" id="PF06144"/>
    </source>
</evidence>
<proteinExistence type="inferred from homology"/>
<comment type="similarity">
    <text evidence="7">Belongs to the DNA polymerase HolA subunit family.</text>
</comment>
<dbReference type="GO" id="GO:0003887">
    <property type="term" value="F:DNA-directed DNA polymerase activity"/>
    <property type="evidence" value="ECO:0007669"/>
    <property type="project" value="UniProtKB-KW"/>
</dbReference>
<dbReference type="EC" id="2.7.7.7" evidence="1"/>
<evidence type="ECO:0000256" key="4">
    <source>
        <dbReference type="ARBA" id="ARBA00022695"/>
    </source>
</evidence>
<dbReference type="GO" id="GO:0006261">
    <property type="term" value="P:DNA-templated DNA replication"/>
    <property type="evidence" value="ECO:0007669"/>
    <property type="project" value="TreeGrafter"/>
</dbReference>
<sequence length="310" mass="36480">MKLIYGSEKFFITKNLNKEKAKYLDIDILVFDNNIDLSELLEKISNPPLFSNKKLIVINDFELLTISKFNKKQDKIADEYIKFLSSNILDEIIFVCNFSKLIDNKFTTFLKKKAEIIESKKLEKDALIKQLNILAKSHNIKISYINIETFIEKMPDNLEIIMNEFENLISNYKEISYDLIENVVAKYSKNQAFSFLNSIETYDLKKIYDKYLERTSEGDEIYLLLNQINSIFSDCLIYYHLVKIGLNTNEICSKMKVPEWKIKKLSVVLKRYGITKIKKITYDLAEIDVKIKSYVGDVNEIFEMFLIKNF</sequence>
<dbReference type="AlphaFoldDB" id="A0A449AI69"/>
<evidence type="ECO:0000256" key="3">
    <source>
        <dbReference type="ARBA" id="ARBA00022679"/>
    </source>
</evidence>
<gene>
    <name evidence="11" type="ORF">NCTC10142_00425</name>
</gene>
<reference evidence="11 12" key="1">
    <citation type="submission" date="2019-01" db="EMBL/GenBank/DDBJ databases">
        <authorList>
            <consortium name="Pathogen Informatics"/>
        </authorList>
    </citation>
    <scope>NUCLEOTIDE SEQUENCE [LARGE SCALE GENOMIC DNA]</scope>
    <source>
        <strain evidence="11 12">NCTC10142</strain>
        <plasmid evidence="12">13</plasmid>
    </source>
</reference>
<dbReference type="InterPro" id="IPR008921">
    <property type="entry name" value="DNA_pol3_clamp-load_cplx_C"/>
</dbReference>
<evidence type="ECO:0000259" key="10">
    <source>
        <dbReference type="Pfam" id="PF21694"/>
    </source>
</evidence>
<name>A0A449AI69_9BACT</name>
<dbReference type="RefSeq" id="WP_129720567.1">
    <property type="nucleotide sequence ID" value="NZ_LR214986.1"/>
</dbReference>